<name>A0A375E3V7_9BURK</name>
<sequence length="29" mass="3507">MAWKWRVCEASWLARRGRECLAHINFCVN</sequence>
<gene>
    <name evidence="1" type="ORF">CBM2613_A50184</name>
</gene>
<dbReference type="AlphaFoldDB" id="A0A375E3V7"/>
<dbReference type="Proteomes" id="UP000256952">
    <property type="component" value="Chromosome CBM2613_a"/>
</dbReference>
<organism evidence="1">
    <name type="scientific">Cupriavidus taiwanensis</name>
    <dbReference type="NCBI Taxonomy" id="164546"/>
    <lineage>
        <taxon>Bacteria</taxon>
        <taxon>Pseudomonadati</taxon>
        <taxon>Pseudomonadota</taxon>
        <taxon>Betaproteobacteria</taxon>
        <taxon>Burkholderiales</taxon>
        <taxon>Burkholderiaceae</taxon>
        <taxon>Cupriavidus</taxon>
    </lineage>
</organism>
<proteinExistence type="predicted"/>
<protein>
    <submittedName>
        <fullName evidence="1">Uncharacterized protein</fullName>
    </submittedName>
</protein>
<comment type="caution">
    <text evidence="1">The sequence shown here is derived from an EMBL/GenBank/DDBJ whole genome shotgun (WGS) entry which is preliminary data.</text>
</comment>
<dbReference type="EMBL" id="OFTH01000029">
    <property type="protein sequence ID" value="SOZ63960.1"/>
    <property type="molecule type" value="Genomic_DNA"/>
</dbReference>
<reference evidence="1" key="1">
    <citation type="submission" date="2018-01" db="EMBL/GenBank/DDBJ databases">
        <authorList>
            <person name="Clerissi C."/>
        </authorList>
    </citation>
    <scope>NUCLEOTIDE SEQUENCE</scope>
    <source>
        <strain evidence="1">Cupriavidus taiwanensis STM 8556</strain>
    </source>
</reference>
<evidence type="ECO:0000313" key="1">
    <source>
        <dbReference type="EMBL" id="SOZ63960.1"/>
    </source>
</evidence>
<accession>A0A375E3V7</accession>